<evidence type="ECO:0000313" key="4">
    <source>
        <dbReference type="Proteomes" id="UP000252415"/>
    </source>
</evidence>
<dbReference type="RefSeq" id="WP_114383133.1">
    <property type="nucleotide sequence ID" value="NZ_QPJD01000018.1"/>
</dbReference>
<dbReference type="InterPro" id="IPR036388">
    <property type="entry name" value="WH-like_DNA-bd_sf"/>
</dbReference>
<dbReference type="Proteomes" id="UP000252415">
    <property type="component" value="Unassembled WGS sequence"/>
</dbReference>
<reference evidence="3 4" key="1">
    <citation type="submission" date="2018-07" db="EMBL/GenBank/DDBJ databases">
        <title>Genomic Encyclopedia of Type Strains, Phase III (KMG-III): the genomes of soil and plant-associated and newly described type strains.</title>
        <authorList>
            <person name="Whitman W."/>
        </authorList>
    </citation>
    <scope>NUCLEOTIDE SEQUENCE [LARGE SCALE GENOMIC DNA]</scope>
    <source>
        <strain evidence="3 4">CECT 7506</strain>
    </source>
</reference>
<dbReference type="InterPro" id="IPR018309">
    <property type="entry name" value="Tscrpt_reg_PadR_C"/>
</dbReference>
<dbReference type="Gene3D" id="1.10.10.10">
    <property type="entry name" value="Winged helix-like DNA-binding domain superfamily/Winged helix DNA-binding domain"/>
    <property type="match status" value="1"/>
</dbReference>
<protein>
    <submittedName>
        <fullName evidence="3">PadR family transcriptional regulator</fullName>
    </submittedName>
</protein>
<dbReference type="InterPro" id="IPR005149">
    <property type="entry name" value="Tscrpt_reg_PadR_N"/>
</dbReference>
<organism evidence="3 4">
    <name type="scientific">Paenibacillus prosopidis</name>
    <dbReference type="NCBI Taxonomy" id="630520"/>
    <lineage>
        <taxon>Bacteria</taxon>
        <taxon>Bacillati</taxon>
        <taxon>Bacillota</taxon>
        <taxon>Bacilli</taxon>
        <taxon>Bacillales</taxon>
        <taxon>Paenibacillaceae</taxon>
        <taxon>Paenibacillus</taxon>
    </lineage>
</organism>
<evidence type="ECO:0000313" key="3">
    <source>
        <dbReference type="EMBL" id="RCW42196.1"/>
    </source>
</evidence>
<sequence>MQDKIILGLLLDGDKSSYDLQKTMEKSTGYFYNASQGSIQPALKKLMSNSHVTFSEEYQGERVKKVYQITDEGKKDFFNWASQAIDLEKPRDPALVKMYFFNYVEQDRKIELVEQYLHEIRSVIATMTMMKQMSLEQIAKIKEPLDTGKIESRMATLTFGLDYYTFLNEWYEKYLTQIKNKIGQDDGS</sequence>
<dbReference type="OrthoDB" id="9783723at2"/>
<proteinExistence type="predicted"/>
<comment type="caution">
    <text evidence="3">The sequence shown here is derived from an EMBL/GenBank/DDBJ whole genome shotgun (WGS) entry which is preliminary data.</text>
</comment>
<evidence type="ECO:0000259" key="1">
    <source>
        <dbReference type="Pfam" id="PF03551"/>
    </source>
</evidence>
<gene>
    <name evidence="3" type="ORF">DFP97_11825</name>
</gene>
<dbReference type="AlphaFoldDB" id="A0A368VQF0"/>
<dbReference type="Pfam" id="PF03551">
    <property type="entry name" value="PadR"/>
    <property type="match status" value="1"/>
</dbReference>
<dbReference type="PANTHER" id="PTHR43252">
    <property type="entry name" value="TRANSCRIPTIONAL REGULATOR YQJI"/>
    <property type="match status" value="1"/>
</dbReference>
<dbReference type="Pfam" id="PF10400">
    <property type="entry name" value="Vir_act_alpha_C"/>
    <property type="match status" value="1"/>
</dbReference>
<name>A0A368VQF0_9BACL</name>
<dbReference type="EMBL" id="QPJD01000018">
    <property type="protein sequence ID" value="RCW42196.1"/>
    <property type="molecule type" value="Genomic_DNA"/>
</dbReference>
<dbReference type="PANTHER" id="PTHR43252:SF2">
    <property type="entry name" value="TRANSCRIPTION REGULATOR, PADR-LIKE FAMILY"/>
    <property type="match status" value="1"/>
</dbReference>
<accession>A0A368VQF0</accession>
<feature type="domain" description="Transcription regulator PadR C-terminal" evidence="2">
    <location>
        <begin position="91"/>
        <end position="178"/>
    </location>
</feature>
<feature type="domain" description="Transcription regulator PadR N-terminal" evidence="1">
    <location>
        <begin position="6"/>
        <end position="76"/>
    </location>
</feature>
<keyword evidence="4" id="KW-1185">Reference proteome</keyword>
<dbReference type="InterPro" id="IPR036390">
    <property type="entry name" value="WH_DNA-bd_sf"/>
</dbReference>
<evidence type="ECO:0000259" key="2">
    <source>
        <dbReference type="Pfam" id="PF10400"/>
    </source>
</evidence>
<dbReference type="SUPFAM" id="SSF46785">
    <property type="entry name" value="Winged helix' DNA-binding domain"/>
    <property type="match status" value="1"/>
</dbReference>